<dbReference type="OrthoDB" id="9809197at2"/>
<dbReference type="GO" id="GO:0098552">
    <property type="term" value="C:side of membrane"/>
    <property type="evidence" value="ECO:0007669"/>
    <property type="project" value="UniProtKB-ARBA"/>
</dbReference>
<gene>
    <name evidence="4" type="ORF">DFP86_1261</name>
</gene>
<organism evidence="4 5">
    <name type="scientific">Paludibacterium purpuratum</name>
    <dbReference type="NCBI Taxonomy" id="1144873"/>
    <lineage>
        <taxon>Bacteria</taxon>
        <taxon>Pseudomonadati</taxon>
        <taxon>Pseudomonadota</taxon>
        <taxon>Betaproteobacteria</taxon>
        <taxon>Neisseriales</taxon>
        <taxon>Chromobacteriaceae</taxon>
        <taxon>Paludibacterium</taxon>
    </lineage>
</organism>
<protein>
    <submittedName>
        <fullName evidence="4">SPFH domain-containing protein</fullName>
    </submittedName>
</protein>
<dbReference type="PANTHER" id="PTHR10264:SF19">
    <property type="entry name" value="AT06885P-RELATED"/>
    <property type="match status" value="1"/>
</dbReference>
<dbReference type="Gene3D" id="6.10.250.2090">
    <property type="match status" value="1"/>
</dbReference>
<dbReference type="EMBL" id="SNZP01000026">
    <property type="protein sequence ID" value="TDR70232.1"/>
    <property type="molecule type" value="Genomic_DNA"/>
</dbReference>
<dbReference type="Gene3D" id="3.30.479.30">
    <property type="entry name" value="Band 7 domain"/>
    <property type="match status" value="1"/>
</dbReference>
<accession>A0A4R7AW70</accession>
<sequence>MSFLISLGILALFIVIIISKTFMIVGQYEEGVVLTFGKFTHILKPGINFLIPMVQVVRRVDMRLATMEVPTQDVITSDNVSVKVDAVAYLKVVNSQKATLEVQNYYDAMAQLAQITLRATIGQHTLDDLLTKQAALNDTLSTAIDDRAQACGVHVSHVEIRSVDLNESMVRAMAQEAEAERGRRARVITAQGEFEAAQKLSEAADILARNPAALTLRTLSTLKEIGAEQNSVIIFPVSQDNLMGGPMLSAALSRAVGDAMSKQQGEGKDGK</sequence>
<comment type="subcellular location">
    <subcellularLocation>
        <location evidence="1">Membrane</location>
        <topology evidence="1">Single-pass membrane protein</topology>
    </subcellularLocation>
</comment>
<dbReference type="CDD" id="cd08826">
    <property type="entry name" value="SPFH_eoslipins_u1"/>
    <property type="match status" value="1"/>
</dbReference>
<dbReference type="RefSeq" id="WP_133684304.1">
    <property type="nucleotide sequence ID" value="NZ_SNZP01000026.1"/>
</dbReference>
<dbReference type="InterPro" id="IPR001107">
    <property type="entry name" value="Band_7"/>
</dbReference>
<comment type="similarity">
    <text evidence="2">Belongs to the band 7/mec-2 family.</text>
</comment>
<proteinExistence type="inferred from homology"/>
<dbReference type="InterPro" id="IPR001972">
    <property type="entry name" value="Stomatin_HflK_fam"/>
</dbReference>
<evidence type="ECO:0000259" key="3">
    <source>
        <dbReference type="SMART" id="SM00244"/>
    </source>
</evidence>
<dbReference type="GO" id="GO:0005886">
    <property type="term" value="C:plasma membrane"/>
    <property type="evidence" value="ECO:0007669"/>
    <property type="project" value="InterPro"/>
</dbReference>
<feature type="domain" description="Band 7" evidence="3">
    <location>
        <begin position="20"/>
        <end position="177"/>
    </location>
</feature>
<dbReference type="SUPFAM" id="SSF117892">
    <property type="entry name" value="Band 7/SPFH domain"/>
    <property type="match status" value="1"/>
</dbReference>
<dbReference type="FunFam" id="3.30.479.30:FF:000004">
    <property type="entry name" value="Putative membrane protease family, stomatin"/>
    <property type="match status" value="1"/>
</dbReference>
<dbReference type="SMART" id="SM00244">
    <property type="entry name" value="PHB"/>
    <property type="match status" value="1"/>
</dbReference>
<evidence type="ECO:0000313" key="5">
    <source>
        <dbReference type="Proteomes" id="UP000295611"/>
    </source>
</evidence>
<evidence type="ECO:0000256" key="2">
    <source>
        <dbReference type="ARBA" id="ARBA00008164"/>
    </source>
</evidence>
<dbReference type="PANTHER" id="PTHR10264">
    <property type="entry name" value="BAND 7 PROTEIN-RELATED"/>
    <property type="match status" value="1"/>
</dbReference>
<dbReference type="PRINTS" id="PR00721">
    <property type="entry name" value="STOMATIN"/>
</dbReference>
<dbReference type="InterPro" id="IPR043202">
    <property type="entry name" value="Band-7_stomatin-like"/>
</dbReference>
<keyword evidence="5" id="KW-1185">Reference proteome</keyword>
<dbReference type="AlphaFoldDB" id="A0A4R7AW70"/>
<evidence type="ECO:0000313" key="4">
    <source>
        <dbReference type="EMBL" id="TDR70232.1"/>
    </source>
</evidence>
<evidence type="ECO:0000256" key="1">
    <source>
        <dbReference type="ARBA" id="ARBA00004167"/>
    </source>
</evidence>
<name>A0A4R7AW70_9NEIS</name>
<comment type="caution">
    <text evidence="4">The sequence shown here is derived from an EMBL/GenBank/DDBJ whole genome shotgun (WGS) entry which is preliminary data.</text>
</comment>
<dbReference type="Proteomes" id="UP000295611">
    <property type="component" value="Unassembled WGS sequence"/>
</dbReference>
<reference evidence="4 5" key="1">
    <citation type="submission" date="2019-03" db="EMBL/GenBank/DDBJ databases">
        <title>Genomic Encyclopedia of Type Strains, Phase III (KMG-III): the genomes of soil and plant-associated and newly described type strains.</title>
        <authorList>
            <person name="Whitman W."/>
        </authorList>
    </citation>
    <scope>NUCLEOTIDE SEQUENCE [LARGE SCALE GENOMIC DNA]</scope>
    <source>
        <strain evidence="4 5">CECT 8976</strain>
    </source>
</reference>
<dbReference type="Pfam" id="PF01145">
    <property type="entry name" value="Band_7"/>
    <property type="match status" value="1"/>
</dbReference>
<dbReference type="InterPro" id="IPR036013">
    <property type="entry name" value="Band_7/SPFH_dom_sf"/>
</dbReference>